<reference evidence="1 2" key="1">
    <citation type="submission" date="2018-02" db="EMBL/GenBank/DDBJ databases">
        <title>The draft genome of Phyllobacterium sp. 1N-3.</title>
        <authorList>
            <person name="Liu L."/>
            <person name="Li L."/>
            <person name="Zhang X."/>
            <person name="Wang T."/>
            <person name="Liang L."/>
        </authorList>
    </citation>
    <scope>NUCLEOTIDE SEQUENCE [LARGE SCALE GENOMIC DNA]</scope>
    <source>
        <strain evidence="1 2">1N-3</strain>
    </source>
</reference>
<dbReference type="AlphaFoldDB" id="A0A2S9IMX5"/>
<dbReference type="Proteomes" id="UP000239434">
    <property type="component" value="Unassembled WGS sequence"/>
</dbReference>
<proteinExistence type="predicted"/>
<dbReference type="RefSeq" id="WP_105743642.1">
    <property type="nucleotide sequence ID" value="NZ_PVBR01000016.1"/>
</dbReference>
<sequence>MTQEPVDKYFGTPMSEWIARVPNELEVDAVGLWQIIPVGIDSFGLSGERLDDFARRCIIALLQKGAVPVRFPSGLPATEYQGSHEEIANQIVNEWKAGTLVADHDGLWFALVP</sequence>
<keyword evidence="2" id="KW-1185">Reference proteome</keyword>
<evidence type="ECO:0000313" key="2">
    <source>
        <dbReference type="Proteomes" id="UP000239434"/>
    </source>
</evidence>
<protein>
    <submittedName>
        <fullName evidence="1">Uncharacterized protein</fullName>
    </submittedName>
</protein>
<name>A0A2S9IMX5_9HYPH</name>
<evidence type="ECO:0000313" key="1">
    <source>
        <dbReference type="EMBL" id="PRD41880.1"/>
    </source>
</evidence>
<dbReference type="EMBL" id="PVBR01000016">
    <property type="protein sequence ID" value="PRD41880.1"/>
    <property type="molecule type" value="Genomic_DNA"/>
</dbReference>
<accession>A0A2S9IMX5</accession>
<organism evidence="1 2">
    <name type="scientific">Phyllobacterium phragmitis</name>
    <dbReference type="NCBI Taxonomy" id="2670329"/>
    <lineage>
        <taxon>Bacteria</taxon>
        <taxon>Pseudomonadati</taxon>
        <taxon>Pseudomonadota</taxon>
        <taxon>Alphaproteobacteria</taxon>
        <taxon>Hyphomicrobiales</taxon>
        <taxon>Phyllobacteriaceae</taxon>
        <taxon>Phyllobacterium</taxon>
    </lineage>
</organism>
<comment type="caution">
    <text evidence="1">The sequence shown here is derived from an EMBL/GenBank/DDBJ whole genome shotgun (WGS) entry which is preliminary data.</text>
</comment>
<gene>
    <name evidence="1" type="ORF">C5748_19715</name>
</gene>